<evidence type="ECO:0000313" key="1">
    <source>
        <dbReference type="EMBL" id="SDI25959.1"/>
    </source>
</evidence>
<name>A0A1G8J3Y3_9NOCA</name>
<gene>
    <name evidence="1" type="ORF">SAMN05444695_10660</name>
</gene>
<dbReference type="RefSeq" id="WP_139183252.1">
    <property type="nucleotide sequence ID" value="NZ_CP048813.1"/>
</dbReference>
<reference evidence="1 2" key="1">
    <citation type="submission" date="2016-10" db="EMBL/GenBank/DDBJ databases">
        <authorList>
            <person name="de Groot N.N."/>
        </authorList>
    </citation>
    <scope>NUCLEOTIDE SEQUENCE [LARGE SCALE GENOMIC DNA]</scope>
    <source>
        <strain evidence="1 2">DSM 44892</strain>
    </source>
</reference>
<dbReference type="OrthoDB" id="3635048at2"/>
<dbReference type="Proteomes" id="UP000183263">
    <property type="component" value="Unassembled WGS sequence"/>
</dbReference>
<keyword evidence="2" id="KW-1185">Reference proteome</keyword>
<accession>A0A1G8J3Y3</accession>
<organism evidence="1 2">
    <name type="scientific">Rhodococcus triatomae</name>
    <dbReference type="NCBI Taxonomy" id="300028"/>
    <lineage>
        <taxon>Bacteria</taxon>
        <taxon>Bacillati</taxon>
        <taxon>Actinomycetota</taxon>
        <taxon>Actinomycetes</taxon>
        <taxon>Mycobacteriales</taxon>
        <taxon>Nocardiaceae</taxon>
        <taxon>Rhodococcus</taxon>
    </lineage>
</organism>
<dbReference type="AlphaFoldDB" id="A0A1G8J3Y3"/>
<protein>
    <submittedName>
        <fullName evidence="1">Uncharacterized protein</fullName>
    </submittedName>
</protein>
<dbReference type="EMBL" id="FNDN01000006">
    <property type="protein sequence ID" value="SDI25959.1"/>
    <property type="molecule type" value="Genomic_DNA"/>
</dbReference>
<evidence type="ECO:0000313" key="2">
    <source>
        <dbReference type="Proteomes" id="UP000183263"/>
    </source>
</evidence>
<sequence>MLWTIGKRVVYVLGASILVVVAVMAVWSRENAVEYADVGSCVSASVVGVGASGRQAECSDPDAHYVVATKPDRRSECPAPGYASYILDETKGKRIYMCLAPNLSEGRCYADVGAASSPIDEVVCPEPFPGGGPEEPPTVDVRSGEPLRVVQRLDETADAAVCSEGTTALVYPQPELTYCVHDAPEVPLLPVA</sequence>
<proteinExistence type="predicted"/>